<evidence type="ECO:0000313" key="4">
    <source>
        <dbReference type="Proteomes" id="UP001149090"/>
    </source>
</evidence>
<feature type="transmembrane region" description="Helical" evidence="2">
    <location>
        <begin position="101"/>
        <end position="124"/>
    </location>
</feature>
<feature type="transmembrane region" description="Helical" evidence="2">
    <location>
        <begin position="337"/>
        <end position="355"/>
    </location>
</feature>
<dbReference type="InterPro" id="IPR037185">
    <property type="entry name" value="EmrE-like"/>
</dbReference>
<feature type="compositionally biased region" description="Acidic residues" evidence="1">
    <location>
        <begin position="377"/>
        <end position="398"/>
    </location>
</feature>
<protein>
    <recommendedName>
        <fullName evidence="5">Integral membrane protein</fullName>
    </recommendedName>
</protein>
<dbReference type="PANTHER" id="PTHR13146">
    <property type="match status" value="1"/>
</dbReference>
<feature type="transmembrane region" description="Helical" evidence="2">
    <location>
        <begin position="187"/>
        <end position="204"/>
    </location>
</feature>
<feature type="transmembrane region" description="Helical" evidence="2">
    <location>
        <begin position="268"/>
        <end position="297"/>
    </location>
</feature>
<keyword evidence="2" id="KW-0472">Membrane</keyword>
<keyword evidence="4" id="KW-1185">Reference proteome</keyword>
<dbReference type="OrthoDB" id="29773at2759"/>
<proteinExistence type="predicted"/>
<evidence type="ECO:0000256" key="2">
    <source>
        <dbReference type="SAM" id="Phobius"/>
    </source>
</evidence>
<evidence type="ECO:0008006" key="5">
    <source>
        <dbReference type="Google" id="ProtNLM"/>
    </source>
</evidence>
<gene>
    <name evidence="3" type="ORF">M0811_07578</name>
</gene>
<dbReference type="PANTHER" id="PTHR13146:SF7">
    <property type="entry name" value="INTEGRAL MEMBRANE PROTEIN DUF6 DOMAIN CONTAINING PROTEIN"/>
    <property type="match status" value="1"/>
</dbReference>
<keyword evidence="2" id="KW-0812">Transmembrane</keyword>
<feature type="transmembrane region" description="Helical" evidence="2">
    <location>
        <begin position="224"/>
        <end position="248"/>
    </location>
</feature>
<dbReference type="Pfam" id="PF16913">
    <property type="entry name" value="PUNUT"/>
    <property type="match status" value="1"/>
</dbReference>
<dbReference type="SUPFAM" id="SSF103481">
    <property type="entry name" value="Multidrug resistance efflux transporter EmrE"/>
    <property type="match status" value="1"/>
</dbReference>
<accession>A0A9Q0LNX0</accession>
<dbReference type="AlphaFoldDB" id="A0A9Q0LNX0"/>
<keyword evidence="2" id="KW-1133">Transmembrane helix</keyword>
<name>A0A9Q0LNX0_ANAIG</name>
<dbReference type="Proteomes" id="UP001149090">
    <property type="component" value="Unassembled WGS sequence"/>
</dbReference>
<organism evidence="3 4">
    <name type="scientific">Anaeramoeba ignava</name>
    <name type="common">Anaerobic marine amoeba</name>
    <dbReference type="NCBI Taxonomy" id="1746090"/>
    <lineage>
        <taxon>Eukaryota</taxon>
        <taxon>Metamonada</taxon>
        <taxon>Anaeramoebidae</taxon>
        <taxon>Anaeramoeba</taxon>
    </lineage>
</organism>
<reference evidence="3" key="1">
    <citation type="submission" date="2022-10" db="EMBL/GenBank/DDBJ databases">
        <title>Novel sulphate-reducing endosymbionts in the free-living metamonad Anaeramoeba.</title>
        <authorList>
            <person name="Jerlstrom-Hultqvist J."/>
            <person name="Cepicka I."/>
            <person name="Gallot-Lavallee L."/>
            <person name="Salas-Leiva D."/>
            <person name="Curtis B.A."/>
            <person name="Zahonova K."/>
            <person name="Pipaliya S."/>
            <person name="Dacks J."/>
            <person name="Roger A.J."/>
        </authorList>
    </citation>
    <scope>NUCLEOTIDE SEQUENCE</scope>
    <source>
        <strain evidence="3">BMAN</strain>
    </source>
</reference>
<feature type="transmembrane region" description="Helical" evidence="2">
    <location>
        <begin position="12"/>
        <end position="32"/>
    </location>
</feature>
<feature type="transmembrane region" description="Helical" evidence="2">
    <location>
        <begin position="52"/>
        <end position="68"/>
    </location>
</feature>
<dbReference type="GO" id="GO:0016020">
    <property type="term" value="C:membrane"/>
    <property type="evidence" value="ECO:0007669"/>
    <property type="project" value="TreeGrafter"/>
</dbReference>
<feature type="region of interest" description="Disordered" evidence="1">
    <location>
        <begin position="376"/>
        <end position="407"/>
    </location>
</feature>
<feature type="transmembrane region" description="Helical" evidence="2">
    <location>
        <begin position="130"/>
        <end position="148"/>
    </location>
</feature>
<evidence type="ECO:0000313" key="3">
    <source>
        <dbReference type="EMBL" id="KAJ5075225.1"/>
    </source>
</evidence>
<comment type="caution">
    <text evidence="3">The sequence shown here is derived from an EMBL/GenBank/DDBJ whole genome shotgun (WGS) entry which is preliminary data.</text>
</comment>
<feature type="transmembrane region" description="Helical" evidence="2">
    <location>
        <begin position="155"/>
        <end position="175"/>
    </location>
</feature>
<feature type="transmembrane region" description="Helical" evidence="2">
    <location>
        <begin position="309"/>
        <end position="325"/>
    </location>
</feature>
<evidence type="ECO:0000256" key="1">
    <source>
        <dbReference type="SAM" id="MobiDB-lite"/>
    </source>
</evidence>
<dbReference type="EMBL" id="JAPDFW010000066">
    <property type="protein sequence ID" value="KAJ5075225.1"/>
    <property type="molecule type" value="Genomic_DNA"/>
</dbReference>
<dbReference type="OMA" id="HGANEDF"/>
<sequence>MGKRQSTNLFKWLVIIGMLVSGAAAVVVGKLMYQTKSKGIHGDRHYFTKPWYQDWTMFIGMMLCLFGIRKPKTKESEPFLTTDDGTINEFKQPTPLKRLSILVMAPASCDLIATFLMNVGLLWLPGSVWQMFRSTIILFTALLAVVYRKHKLPKVDIFAVVVVVIGLIIVGIALLKSPEESSNGSSSVTLRGIGILLVIVSQFIQALQTIWEEQLLHDVDASEWAIVGFEGLWGFLFCIVFMIIAYFLPGDDGDGVHENTIDSFVMLGHSGVLIAFTLTYVVVILGYNILGMIITAFSSALLRNILEGIRPFLIWMSLVVIHYSAPDSGLGEKWTKWSWLELGGFLVTLFGAFIYNRVIKLPCFFYGNPLDKPINDGNDEKDEKDDLNDDVFQIDDQETSSNSEKKD</sequence>